<dbReference type="GO" id="GO:0004553">
    <property type="term" value="F:hydrolase activity, hydrolyzing O-glycosyl compounds"/>
    <property type="evidence" value="ECO:0007669"/>
    <property type="project" value="InterPro"/>
</dbReference>
<gene>
    <name evidence="8" type="ORF">HETSPECPRED_010230</name>
</gene>
<feature type="chain" id="PRO_5034711701" description="Glycoside hydrolase family 43 protein" evidence="7">
    <location>
        <begin position="19"/>
        <end position="324"/>
    </location>
</feature>
<feature type="active site" description="Proton donor" evidence="4">
    <location>
        <position position="220"/>
    </location>
</feature>
<sequence>MVSLLLLLAISLASLTSQDHLKSPNSLHLAIQDNFPDPAFIKVGDTFYAFATTNGKQNVPVAISEDFTNWEITGEDALPDVPSWSGGSIWAPDVVQLADGSFVMYMSAQSLEDGSKHCVGTAISASPNGPYIPVDTPLACPLDQGGAIDPAGFQDIDGTQWVVYKVDGNSLGGGGPCGNRDLSHATPIMLQQVSSDNGVDLIGDPQEILDRGKYDGPLIEAPSLVRTAEGVYILFFSSNCYNGPLYDTSYATSTNGVHGPYTKSSKPLLLTGDNKKQLQSPGGLDVGTDGVNVVFHSDLKPSNADVRQMWTGQLVIQGSKVQIQ</sequence>
<accession>A0A8H3IA97</accession>
<dbReference type="Gene3D" id="2.115.10.20">
    <property type="entry name" value="Glycosyl hydrolase domain, family 43"/>
    <property type="match status" value="1"/>
</dbReference>
<evidence type="ECO:0000256" key="2">
    <source>
        <dbReference type="ARBA" id="ARBA00022801"/>
    </source>
</evidence>
<reference evidence="8" key="1">
    <citation type="submission" date="2021-03" db="EMBL/GenBank/DDBJ databases">
        <authorList>
            <person name="Tagirdzhanova G."/>
        </authorList>
    </citation>
    <scope>NUCLEOTIDE SEQUENCE</scope>
</reference>
<feature type="active site" description="Proton acceptor" evidence="4">
    <location>
        <position position="37"/>
    </location>
</feature>
<keyword evidence="9" id="KW-1185">Reference proteome</keyword>
<feature type="signal peptide" evidence="7">
    <location>
        <begin position="1"/>
        <end position="18"/>
    </location>
</feature>
<comment type="similarity">
    <text evidence="1 6">Belongs to the glycosyl hydrolase 43 family.</text>
</comment>
<comment type="caution">
    <text evidence="8">The sequence shown here is derived from an EMBL/GenBank/DDBJ whole genome shotgun (WGS) entry which is preliminary data.</text>
</comment>
<dbReference type="PANTHER" id="PTHR42812">
    <property type="entry name" value="BETA-XYLOSIDASE"/>
    <property type="match status" value="1"/>
</dbReference>
<feature type="site" description="Important for catalytic activity, responsible for pKa modulation of the active site Glu and correct orientation of both the proton donor and substrate" evidence="5">
    <location>
        <position position="149"/>
    </location>
</feature>
<evidence type="ECO:0000313" key="9">
    <source>
        <dbReference type="Proteomes" id="UP000664521"/>
    </source>
</evidence>
<name>A0A8H3IA97_9LECA</name>
<evidence type="ECO:0000313" key="8">
    <source>
        <dbReference type="EMBL" id="CAF9910913.1"/>
    </source>
</evidence>
<dbReference type="EMBL" id="CAJPDS010000009">
    <property type="protein sequence ID" value="CAF9910913.1"/>
    <property type="molecule type" value="Genomic_DNA"/>
</dbReference>
<organism evidence="8 9">
    <name type="scientific">Heterodermia speciosa</name>
    <dbReference type="NCBI Taxonomy" id="116794"/>
    <lineage>
        <taxon>Eukaryota</taxon>
        <taxon>Fungi</taxon>
        <taxon>Dikarya</taxon>
        <taxon>Ascomycota</taxon>
        <taxon>Pezizomycotina</taxon>
        <taxon>Lecanoromycetes</taxon>
        <taxon>OSLEUM clade</taxon>
        <taxon>Lecanoromycetidae</taxon>
        <taxon>Caliciales</taxon>
        <taxon>Physciaceae</taxon>
        <taxon>Heterodermia</taxon>
    </lineage>
</organism>
<dbReference type="PANTHER" id="PTHR42812:SF5">
    <property type="entry name" value="ENDO-ARABINASE"/>
    <property type="match status" value="1"/>
</dbReference>
<keyword evidence="7" id="KW-0732">Signal</keyword>
<evidence type="ECO:0000256" key="7">
    <source>
        <dbReference type="SAM" id="SignalP"/>
    </source>
</evidence>
<evidence type="ECO:0000256" key="6">
    <source>
        <dbReference type="RuleBase" id="RU361187"/>
    </source>
</evidence>
<keyword evidence="2 6" id="KW-0378">Hydrolase</keyword>
<dbReference type="Pfam" id="PF04616">
    <property type="entry name" value="Glyco_hydro_43"/>
    <property type="match status" value="1"/>
</dbReference>
<dbReference type="SUPFAM" id="SSF75005">
    <property type="entry name" value="Arabinanase/levansucrase/invertase"/>
    <property type="match status" value="1"/>
</dbReference>
<dbReference type="OrthoDB" id="3879658at2759"/>
<evidence type="ECO:0000256" key="4">
    <source>
        <dbReference type="PIRSR" id="PIRSR606710-1"/>
    </source>
</evidence>
<dbReference type="InterPro" id="IPR051795">
    <property type="entry name" value="Glycosyl_Hydrlase_43"/>
</dbReference>
<evidence type="ECO:0000256" key="1">
    <source>
        <dbReference type="ARBA" id="ARBA00009865"/>
    </source>
</evidence>
<proteinExistence type="inferred from homology"/>
<keyword evidence="3 6" id="KW-0326">Glycosidase</keyword>
<dbReference type="InterPro" id="IPR023296">
    <property type="entry name" value="Glyco_hydro_beta-prop_sf"/>
</dbReference>
<dbReference type="CDD" id="cd08999">
    <property type="entry name" value="GH43_ABN-like"/>
    <property type="match status" value="1"/>
</dbReference>
<evidence type="ECO:0000256" key="5">
    <source>
        <dbReference type="PIRSR" id="PIRSR606710-2"/>
    </source>
</evidence>
<protein>
    <recommendedName>
        <fullName evidence="10">Glycoside hydrolase family 43 protein</fullName>
    </recommendedName>
</protein>
<dbReference type="InterPro" id="IPR006710">
    <property type="entry name" value="Glyco_hydro_43"/>
</dbReference>
<dbReference type="GO" id="GO:0005975">
    <property type="term" value="P:carbohydrate metabolic process"/>
    <property type="evidence" value="ECO:0007669"/>
    <property type="project" value="InterPro"/>
</dbReference>
<dbReference type="AlphaFoldDB" id="A0A8H3IA97"/>
<dbReference type="Proteomes" id="UP000664521">
    <property type="component" value="Unassembled WGS sequence"/>
</dbReference>
<evidence type="ECO:0008006" key="10">
    <source>
        <dbReference type="Google" id="ProtNLM"/>
    </source>
</evidence>
<evidence type="ECO:0000256" key="3">
    <source>
        <dbReference type="ARBA" id="ARBA00023295"/>
    </source>
</evidence>